<feature type="region of interest" description="Disordered" evidence="1">
    <location>
        <begin position="54"/>
        <end position="76"/>
    </location>
</feature>
<dbReference type="OrthoDB" id="837120at2"/>
<evidence type="ECO:0000313" key="4">
    <source>
        <dbReference type="Proteomes" id="UP000266183"/>
    </source>
</evidence>
<feature type="compositionally biased region" description="Low complexity" evidence="1">
    <location>
        <begin position="309"/>
        <end position="345"/>
    </location>
</feature>
<feature type="compositionally biased region" description="Low complexity" evidence="1">
    <location>
        <begin position="367"/>
        <end position="380"/>
    </location>
</feature>
<feature type="compositionally biased region" description="Polar residues" evidence="1">
    <location>
        <begin position="251"/>
        <end position="279"/>
    </location>
</feature>
<dbReference type="AlphaFoldDB" id="A0A385SJY6"/>
<feature type="chain" id="PRO_5017380326" description="Prolyl-tRNA synthetase" evidence="2">
    <location>
        <begin position="22"/>
        <end position="380"/>
    </location>
</feature>
<dbReference type="Proteomes" id="UP000266183">
    <property type="component" value="Chromosome"/>
</dbReference>
<accession>A0A385SJY6</accession>
<proteinExistence type="predicted"/>
<evidence type="ECO:0008006" key="5">
    <source>
        <dbReference type="Google" id="ProtNLM"/>
    </source>
</evidence>
<dbReference type="EMBL" id="CP032382">
    <property type="protein sequence ID" value="AYB31222.1"/>
    <property type="molecule type" value="Genomic_DNA"/>
</dbReference>
<evidence type="ECO:0000313" key="3">
    <source>
        <dbReference type="EMBL" id="AYB31222.1"/>
    </source>
</evidence>
<gene>
    <name evidence="3" type="ORF">D4L85_11815</name>
</gene>
<keyword evidence="4" id="KW-1185">Reference proteome</keyword>
<feature type="signal peptide" evidence="2">
    <location>
        <begin position="1"/>
        <end position="21"/>
    </location>
</feature>
<organism evidence="3 4">
    <name type="scientific">Chryseolinea soli</name>
    <dbReference type="NCBI Taxonomy" id="2321403"/>
    <lineage>
        <taxon>Bacteria</taxon>
        <taxon>Pseudomonadati</taxon>
        <taxon>Bacteroidota</taxon>
        <taxon>Cytophagia</taxon>
        <taxon>Cytophagales</taxon>
        <taxon>Fulvivirgaceae</taxon>
        <taxon>Chryseolinea</taxon>
    </lineage>
</organism>
<sequence length="380" mass="41495">MKTKVIMLSLSAALLAGTAFAQGIENDDMYFNAKDRAKLKAQTAKLEEQAYSASAKKSQKYQDEEALNPTDSYSARNVNPEYAARSNAQTAKADEQDYFVNDYKYNNAAKLNSWNNNFNSAYNNPWYSSTYFGPSIYSWNSPYYGSYYDAYGNPWMNPYYQSGWSSSYSYYMGSNWNYGWGSGFGMSFSYGNPYYGGYGYSPYSSFWGPSYGYGAGYFGSYYGYGYPSNVIIVNNGGGTSEGRAVAYGPRATSNSGRVGTMTTAATNGRTRPNYVSPSSTTNGGTTNGRVSTQGRIQSQEDYYNRSYRQQQQQQQIQQTYSSPSRSDWGSSSGQSHYNSGGRSDSFGGGSRSSFGGGGGGTAGGGSFHSSGSNGRSRGRD</sequence>
<name>A0A385SJY6_9BACT</name>
<feature type="region of interest" description="Disordered" evidence="1">
    <location>
        <begin position="248"/>
        <end position="380"/>
    </location>
</feature>
<dbReference type="RefSeq" id="WP_119754501.1">
    <property type="nucleotide sequence ID" value="NZ_CP032382.1"/>
</dbReference>
<dbReference type="KEGG" id="chk:D4L85_11815"/>
<reference evidence="4" key="1">
    <citation type="submission" date="2018-09" db="EMBL/GenBank/DDBJ databases">
        <title>Chryseolinea sp. KIS68-18 isolated from soil.</title>
        <authorList>
            <person name="Weon H.-Y."/>
            <person name="Kwon S.-W."/>
            <person name="Lee S.A."/>
        </authorList>
    </citation>
    <scope>NUCLEOTIDE SEQUENCE [LARGE SCALE GENOMIC DNA]</scope>
    <source>
        <strain evidence="4">KIS68-18</strain>
    </source>
</reference>
<evidence type="ECO:0000256" key="2">
    <source>
        <dbReference type="SAM" id="SignalP"/>
    </source>
</evidence>
<protein>
    <recommendedName>
        <fullName evidence="5">Prolyl-tRNA synthetase</fullName>
    </recommendedName>
</protein>
<feature type="compositionally biased region" description="Polar residues" evidence="1">
    <location>
        <begin position="289"/>
        <end position="301"/>
    </location>
</feature>
<keyword evidence="2" id="KW-0732">Signal</keyword>
<feature type="compositionally biased region" description="Gly residues" evidence="1">
    <location>
        <begin position="346"/>
        <end position="366"/>
    </location>
</feature>
<evidence type="ECO:0000256" key="1">
    <source>
        <dbReference type="SAM" id="MobiDB-lite"/>
    </source>
</evidence>